<name>A0A9D5GXF1_PEA</name>
<dbReference type="Pfam" id="PF22936">
    <property type="entry name" value="Pol_BBD"/>
    <property type="match status" value="1"/>
</dbReference>
<sequence>MNMCKRLQVMVVVVSRTEVGDVVAFLVVEEENLAEIKPNVTSATIGHYQSECLNWLENDVNFDEFDESEELLLMAQKKDTKTNNQVWFLDSGCSNRMVGTKEWLFNFDERFCESIKLGDDSIMKIMGKVNLKLHMNVITQVITGIDTLIKKDMVKGMPSLKDLAETCSDCLMEKQDRKAIYQSKPHGKPKKNLS</sequence>
<dbReference type="Gramene" id="Psat01G0322800-T1">
    <property type="protein sequence ID" value="KAI5444871.1"/>
    <property type="gene ID" value="KIW84_013228"/>
</dbReference>
<dbReference type="AlphaFoldDB" id="A0A9D5GXF1"/>
<dbReference type="InterPro" id="IPR054722">
    <property type="entry name" value="PolX-like_BBD"/>
</dbReference>
<keyword evidence="3" id="KW-1185">Reference proteome</keyword>
<gene>
    <name evidence="2" type="ORF">KIW84_013228</name>
</gene>
<organism evidence="2 3">
    <name type="scientific">Pisum sativum</name>
    <name type="common">Garden pea</name>
    <name type="synonym">Lathyrus oleraceus</name>
    <dbReference type="NCBI Taxonomy" id="3888"/>
    <lineage>
        <taxon>Eukaryota</taxon>
        <taxon>Viridiplantae</taxon>
        <taxon>Streptophyta</taxon>
        <taxon>Embryophyta</taxon>
        <taxon>Tracheophyta</taxon>
        <taxon>Spermatophyta</taxon>
        <taxon>Magnoliopsida</taxon>
        <taxon>eudicotyledons</taxon>
        <taxon>Gunneridae</taxon>
        <taxon>Pentapetalae</taxon>
        <taxon>rosids</taxon>
        <taxon>fabids</taxon>
        <taxon>Fabales</taxon>
        <taxon>Fabaceae</taxon>
        <taxon>Papilionoideae</taxon>
        <taxon>50 kb inversion clade</taxon>
        <taxon>NPAAA clade</taxon>
        <taxon>Hologalegina</taxon>
        <taxon>IRL clade</taxon>
        <taxon>Fabeae</taxon>
        <taxon>Lathyrus</taxon>
    </lineage>
</organism>
<evidence type="ECO:0000259" key="1">
    <source>
        <dbReference type="Pfam" id="PF22936"/>
    </source>
</evidence>
<feature type="domain" description="Retrovirus-related Pol polyprotein from transposon TNT 1-94-like beta-barrel" evidence="1">
    <location>
        <begin position="87"/>
        <end position="136"/>
    </location>
</feature>
<accession>A0A9D5GXF1</accession>
<dbReference type="Proteomes" id="UP001058974">
    <property type="component" value="Chromosome 1"/>
</dbReference>
<proteinExistence type="predicted"/>
<protein>
    <recommendedName>
        <fullName evidence="1">Retrovirus-related Pol polyprotein from transposon TNT 1-94-like beta-barrel domain-containing protein</fullName>
    </recommendedName>
</protein>
<comment type="caution">
    <text evidence="2">The sequence shown here is derived from an EMBL/GenBank/DDBJ whole genome shotgun (WGS) entry which is preliminary data.</text>
</comment>
<evidence type="ECO:0000313" key="3">
    <source>
        <dbReference type="Proteomes" id="UP001058974"/>
    </source>
</evidence>
<dbReference type="EMBL" id="JAMSHJ010000001">
    <property type="protein sequence ID" value="KAI5444871.1"/>
    <property type="molecule type" value="Genomic_DNA"/>
</dbReference>
<evidence type="ECO:0000313" key="2">
    <source>
        <dbReference type="EMBL" id="KAI5444871.1"/>
    </source>
</evidence>
<reference evidence="2 3" key="1">
    <citation type="journal article" date="2022" name="Nat. Genet.">
        <title>Improved pea reference genome and pan-genome highlight genomic features and evolutionary characteristics.</title>
        <authorList>
            <person name="Yang T."/>
            <person name="Liu R."/>
            <person name="Luo Y."/>
            <person name="Hu S."/>
            <person name="Wang D."/>
            <person name="Wang C."/>
            <person name="Pandey M.K."/>
            <person name="Ge S."/>
            <person name="Xu Q."/>
            <person name="Li N."/>
            <person name="Li G."/>
            <person name="Huang Y."/>
            <person name="Saxena R.K."/>
            <person name="Ji Y."/>
            <person name="Li M."/>
            <person name="Yan X."/>
            <person name="He Y."/>
            <person name="Liu Y."/>
            <person name="Wang X."/>
            <person name="Xiang C."/>
            <person name="Varshney R.K."/>
            <person name="Ding H."/>
            <person name="Gao S."/>
            <person name="Zong X."/>
        </authorList>
    </citation>
    <scope>NUCLEOTIDE SEQUENCE [LARGE SCALE GENOMIC DNA]</scope>
    <source>
        <strain evidence="2 3">cv. Zhongwan 6</strain>
    </source>
</reference>